<dbReference type="PANTHER" id="PTHR21716">
    <property type="entry name" value="TRANSMEMBRANE PROTEIN"/>
    <property type="match status" value="1"/>
</dbReference>
<dbReference type="RefSeq" id="WP_425310028.1">
    <property type="nucleotide sequence ID" value="NZ_CP154795.1"/>
</dbReference>
<evidence type="ECO:0000313" key="10">
    <source>
        <dbReference type="Proteomes" id="UP001442841"/>
    </source>
</evidence>
<accession>A0ABZ3FVH7</accession>
<keyword evidence="5 8" id="KW-0812">Transmembrane</keyword>
<name>A0ABZ3FVH7_9ACTN</name>
<dbReference type="PANTHER" id="PTHR21716:SF53">
    <property type="entry name" value="PERMEASE PERM-RELATED"/>
    <property type="match status" value="1"/>
</dbReference>
<feature type="transmembrane region" description="Helical" evidence="8">
    <location>
        <begin position="111"/>
        <end position="135"/>
    </location>
</feature>
<evidence type="ECO:0000256" key="3">
    <source>
        <dbReference type="ARBA" id="ARBA00022448"/>
    </source>
</evidence>
<reference evidence="9 10" key="1">
    <citation type="submission" date="2024-04" db="EMBL/GenBank/DDBJ databases">
        <title>Isolation of an actinomycete strain from pig manure.</title>
        <authorList>
            <person name="Gong T."/>
            <person name="Yu Z."/>
            <person name="An M."/>
            <person name="Wei C."/>
            <person name="Yang W."/>
            <person name="Liu L."/>
        </authorList>
    </citation>
    <scope>NUCLEOTIDE SEQUENCE [LARGE SCALE GENOMIC DNA]</scope>
    <source>
        <strain evidence="9 10">ZF39</strain>
    </source>
</reference>
<organism evidence="9 10">
    <name type="scientific">Ammonicoccus fulvus</name>
    <dbReference type="NCBI Taxonomy" id="3138240"/>
    <lineage>
        <taxon>Bacteria</taxon>
        <taxon>Bacillati</taxon>
        <taxon>Actinomycetota</taxon>
        <taxon>Actinomycetes</taxon>
        <taxon>Propionibacteriales</taxon>
        <taxon>Propionibacteriaceae</taxon>
        <taxon>Ammonicoccus</taxon>
    </lineage>
</organism>
<gene>
    <name evidence="9" type="ORF">AADG42_15080</name>
</gene>
<keyword evidence="6 8" id="KW-1133">Transmembrane helix</keyword>
<dbReference type="EMBL" id="CP154795">
    <property type="protein sequence ID" value="XAN08571.1"/>
    <property type="molecule type" value="Genomic_DNA"/>
</dbReference>
<dbReference type="Pfam" id="PF01594">
    <property type="entry name" value="AI-2E_transport"/>
    <property type="match status" value="1"/>
</dbReference>
<evidence type="ECO:0000256" key="7">
    <source>
        <dbReference type="ARBA" id="ARBA00023136"/>
    </source>
</evidence>
<keyword evidence="7 8" id="KW-0472">Membrane</keyword>
<protein>
    <submittedName>
        <fullName evidence="9">AI-2E family transporter</fullName>
    </submittedName>
</protein>
<evidence type="ECO:0000256" key="1">
    <source>
        <dbReference type="ARBA" id="ARBA00004651"/>
    </source>
</evidence>
<keyword evidence="4" id="KW-1003">Cell membrane</keyword>
<evidence type="ECO:0000313" key="9">
    <source>
        <dbReference type="EMBL" id="XAN08571.1"/>
    </source>
</evidence>
<dbReference type="Proteomes" id="UP001442841">
    <property type="component" value="Chromosome"/>
</dbReference>
<evidence type="ECO:0000256" key="2">
    <source>
        <dbReference type="ARBA" id="ARBA00009773"/>
    </source>
</evidence>
<sequence>MFGRRQQQRELEGIRAELAAGRKVDEQVRVDLDVQRNRKADFDRAVPPGLQIAASWAWRVLLIAGLIGGIGWLAGVLSAVTIPLAIGIMLAAGLVPIAAKLMTWGVPRPVAAVITLVGGLLVVGGLLTLIISQIASQSDELGQRAMEGFEQLVAWLNSGPLQISQEQMDGWINQLTDYLRHQQATIARYATTGAGAVGNFLAGLVLALFAMFFMLYDGPRIWKWLLRLVPSAAREKVDGGGKSGWNSLVEYVRATCIVAAVDAIFPLIAAIIMGVPMAPALGALLFLSAFVPIVGILVGGAVVTLITLVTVGPVQALIMLGVIVAVNQIEGNLLQPLLLGKAVSLHPLAVIFGITIGISVAGIVGALLVVPLMAFGKSFIGYVAKGRTQESDEAGVAPAT</sequence>
<comment type="similarity">
    <text evidence="2">Belongs to the autoinducer-2 exporter (AI-2E) (TC 2.A.86) family.</text>
</comment>
<proteinExistence type="inferred from homology"/>
<feature type="transmembrane region" description="Helical" evidence="8">
    <location>
        <begin position="349"/>
        <end position="375"/>
    </location>
</feature>
<evidence type="ECO:0000256" key="4">
    <source>
        <dbReference type="ARBA" id="ARBA00022475"/>
    </source>
</evidence>
<keyword evidence="10" id="KW-1185">Reference proteome</keyword>
<dbReference type="InterPro" id="IPR002549">
    <property type="entry name" value="AI-2E-like"/>
</dbReference>
<keyword evidence="3" id="KW-0813">Transport</keyword>
<feature type="transmembrane region" description="Helical" evidence="8">
    <location>
        <begin position="56"/>
        <end position="74"/>
    </location>
</feature>
<feature type="transmembrane region" description="Helical" evidence="8">
    <location>
        <begin position="196"/>
        <end position="216"/>
    </location>
</feature>
<evidence type="ECO:0000256" key="8">
    <source>
        <dbReference type="SAM" id="Phobius"/>
    </source>
</evidence>
<evidence type="ECO:0000256" key="6">
    <source>
        <dbReference type="ARBA" id="ARBA00022989"/>
    </source>
</evidence>
<comment type="subcellular location">
    <subcellularLocation>
        <location evidence="1">Cell membrane</location>
        <topology evidence="1">Multi-pass membrane protein</topology>
    </subcellularLocation>
</comment>
<evidence type="ECO:0000256" key="5">
    <source>
        <dbReference type="ARBA" id="ARBA00022692"/>
    </source>
</evidence>